<name>A0AAU8B270_9CAUD</name>
<organism evidence="1">
    <name type="scientific">Dulem virus 32</name>
    <dbReference type="NCBI Taxonomy" id="3145750"/>
    <lineage>
        <taxon>Viruses</taxon>
        <taxon>Duplodnaviria</taxon>
        <taxon>Heunggongvirae</taxon>
        <taxon>Uroviricota</taxon>
        <taxon>Caudoviricetes</taxon>
    </lineage>
</organism>
<accession>A0AAU8B270</accession>
<evidence type="ECO:0000313" key="1">
    <source>
        <dbReference type="EMBL" id="XCD05776.1"/>
    </source>
</evidence>
<protein>
    <submittedName>
        <fullName evidence="1">Uncharacterized protein</fullName>
    </submittedName>
</protein>
<proteinExistence type="predicted"/>
<reference evidence="1" key="1">
    <citation type="submission" date="2024-03" db="EMBL/GenBank/DDBJ databases">
        <title>Diverse circular DNA viruses in blood, oral, and fecal samples of captive lemurs.</title>
        <authorList>
            <person name="Paietta E.N."/>
            <person name="Kraberger S."/>
            <person name="Lund M.C."/>
            <person name="Custer J.M."/>
            <person name="Vargas K.M."/>
            <person name="Ehmke E.E."/>
            <person name="Yoder A.D."/>
            <person name="Varsani A."/>
        </authorList>
    </citation>
    <scope>NUCLEOTIDE SEQUENCE</scope>
    <source>
        <strain evidence="1">Duke_24SF_91</strain>
    </source>
</reference>
<sequence>MTDEKELYDTWFELLGEYRIRFGHAPMSPNGGGVADMGYAEGIERLRDALERNEPFKELVIDDLPPDVLL</sequence>
<dbReference type="EMBL" id="PP511597">
    <property type="protein sequence ID" value="XCD05776.1"/>
    <property type="molecule type" value="Genomic_DNA"/>
</dbReference>